<gene>
    <name evidence="3" type="ORF">CEE69_05180</name>
</gene>
<dbReference type="InterPro" id="IPR011004">
    <property type="entry name" value="Trimer_LpxA-like_sf"/>
</dbReference>
<evidence type="ECO:0000313" key="4">
    <source>
        <dbReference type="Proteomes" id="UP000225740"/>
    </source>
</evidence>
<sequence>MELKNYRSCLDRGASRLTEVAWIVARFFFFSMPYPLPSRVRCFVLRCFGARIGVGVVIRSEVSITFPWRLTIGDHVWIGEKAFILNLEEIVIESDCCISQGAFLCTGSHRFSSPKFDLITRPITVRKGSWIAARVFVAPGVSIGPNSMCVAGSVVLNDVAAETTVIGNPATTRS</sequence>
<organism evidence="3 4">
    <name type="scientific">Rhodopirellula bahusiensis</name>
    <dbReference type="NCBI Taxonomy" id="2014065"/>
    <lineage>
        <taxon>Bacteria</taxon>
        <taxon>Pseudomonadati</taxon>
        <taxon>Planctomycetota</taxon>
        <taxon>Planctomycetia</taxon>
        <taxon>Pirellulales</taxon>
        <taxon>Pirellulaceae</taxon>
        <taxon>Rhodopirellula</taxon>
    </lineage>
</organism>
<keyword evidence="4" id="KW-1185">Reference proteome</keyword>
<comment type="similarity">
    <text evidence="1">Belongs to the transferase hexapeptide repeat family.</text>
</comment>
<dbReference type="SUPFAM" id="SSF51161">
    <property type="entry name" value="Trimeric LpxA-like enzymes"/>
    <property type="match status" value="1"/>
</dbReference>
<dbReference type="PANTHER" id="PTHR23416:SF23">
    <property type="entry name" value="ACETYLTRANSFERASE C18B11.09C-RELATED"/>
    <property type="match status" value="1"/>
</dbReference>
<dbReference type="OrthoDB" id="9812571at2"/>
<protein>
    <submittedName>
        <fullName evidence="3">Colanic acid biosynthesis acetyltransferase WcaF</fullName>
    </submittedName>
</protein>
<proteinExistence type="inferred from homology"/>
<dbReference type="NCBIfam" id="NF007797">
    <property type="entry name" value="PRK10502.1"/>
    <property type="match status" value="1"/>
</dbReference>
<dbReference type="Proteomes" id="UP000225740">
    <property type="component" value="Unassembled WGS sequence"/>
</dbReference>
<evidence type="ECO:0000256" key="2">
    <source>
        <dbReference type="ARBA" id="ARBA00022679"/>
    </source>
</evidence>
<evidence type="ECO:0000313" key="3">
    <source>
        <dbReference type="EMBL" id="PHQ36831.1"/>
    </source>
</evidence>
<dbReference type="CDD" id="cd05825">
    <property type="entry name" value="LbH_wcaF_like"/>
    <property type="match status" value="1"/>
</dbReference>
<keyword evidence="2 3" id="KW-0808">Transferase</keyword>
<dbReference type="PANTHER" id="PTHR23416">
    <property type="entry name" value="SIALIC ACID SYNTHASE-RELATED"/>
    <property type="match status" value="1"/>
</dbReference>
<dbReference type="EMBL" id="NIZW01000002">
    <property type="protein sequence ID" value="PHQ36831.1"/>
    <property type="molecule type" value="Genomic_DNA"/>
</dbReference>
<comment type="caution">
    <text evidence="3">The sequence shown here is derived from an EMBL/GenBank/DDBJ whole genome shotgun (WGS) entry which is preliminary data.</text>
</comment>
<dbReference type="InterPro" id="IPR051159">
    <property type="entry name" value="Hexapeptide_acetyltransf"/>
</dbReference>
<dbReference type="GO" id="GO:0005829">
    <property type="term" value="C:cytosol"/>
    <property type="evidence" value="ECO:0007669"/>
    <property type="project" value="TreeGrafter"/>
</dbReference>
<reference evidence="3 4" key="1">
    <citation type="submission" date="2017-06" db="EMBL/GenBank/DDBJ databases">
        <title>Description of Rhodopirellula bahusiensis sp. nov.</title>
        <authorList>
            <person name="Kizina J."/>
            <person name="Harder J."/>
        </authorList>
    </citation>
    <scope>NUCLEOTIDE SEQUENCE [LARGE SCALE GENOMIC DNA]</scope>
    <source>
        <strain evidence="3 4">SWK21</strain>
    </source>
</reference>
<dbReference type="Gene3D" id="2.160.10.10">
    <property type="entry name" value="Hexapeptide repeat proteins"/>
    <property type="match status" value="1"/>
</dbReference>
<dbReference type="GO" id="GO:0008374">
    <property type="term" value="F:O-acyltransferase activity"/>
    <property type="evidence" value="ECO:0007669"/>
    <property type="project" value="TreeGrafter"/>
</dbReference>
<evidence type="ECO:0000256" key="1">
    <source>
        <dbReference type="ARBA" id="ARBA00007274"/>
    </source>
</evidence>
<accession>A0A2G1WCV4</accession>
<name>A0A2G1WCV4_9BACT</name>
<dbReference type="AlphaFoldDB" id="A0A2G1WCV4"/>